<evidence type="ECO:0000313" key="9">
    <source>
        <dbReference type="Proteomes" id="UP000002382"/>
    </source>
</evidence>
<dbReference type="STRING" id="521045.Kole_0402"/>
<gene>
    <name evidence="8" type="ordered locus">Kole_0402</name>
</gene>
<reference evidence="8 9" key="2">
    <citation type="journal article" date="2011" name="J. Bacteriol.">
        <title>Genome Sequence of Kosmotoga olearia Strain TBF 19.5.1, a Thermophilic Bacterium with a Wide Growth Temperature Range, Isolated from the Troll B Oil Platform in the North Sea.</title>
        <authorList>
            <person name="Swithers K.S."/>
            <person name="Dipippo J.L."/>
            <person name="Bruce D.C."/>
            <person name="Detter C."/>
            <person name="Tapia R."/>
            <person name="Han S."/>
            <person name="Goodwin L.A."/>
            <person name="Han J."/>
            <person name="Woyke T."/>
            <person name="Pitluck S."/>
            <person name="Pennacchio L."/>
            <person name="Nolan M."/>
            <person name="Mikhailova N."/>
            <person name="Land M.L."/>
            <person name="Nesbo C.L."/>
            <person name="Gogarten J.P."/>
            <person name="Noll K.M."/>
        </authorList>
    </citation>
    <scope>NUCLEOTIDE SEQUENCE [LARGE SCALE GENOMIC DNA]</scope>
    <source>
        <strain evidence="9">ATCC BAA-1733 / DSM 21960 / TBF 19.5.1</strain>
    </source>
</reference>
<keyword evidence="5 6" id="KW-0482">Metalloprotease</keyword>
<organism evidence="8 9">
    <name type="scientific">Kosmotoga olearia (strain ATCC BAA-1733 / DSM 21960 / TBF 19.5.1)</name>
    <dbReference type="NCBI Taxonomy" id="521045"/>
    <lineage>
        <taxon>Bacteria</taxon>
        <taxon>Thermotogati</taxon>
        <taxon>Thermotogota</taxon>
        <taxon>Thermotogae</taxon>
        <taxon>Kosmotogales</taxon>
        <taxon>Kosmotogaceae</taxon>
        <taxon>Kosmotoga</taxon>
    </lineage>
</organism>
<evidence type="ECO:0000259" key="7">
    <source>
        <dbReference type="Pfam" id="PF01432"/>
    </source>
</evidence>
<dbReference type="PANTHER" id="PTHR11804:SF48">
    <property type="entry name" value="PUTATIVE-RELATED"/>
    <property type="match status" value="1"/>
</dbReference>
<dbReference type="GO" id="GO:0004222">
    <property type="term" value="F:metalloendopeptidase activity"/>
    <property type="evidence" value="ECO:0007669"/>
    <property type="project" value="InterPro"/>
</dbReference>
<dbReference type="KEGG" id="kol:Kole_0402"/>
<dbReference type="RefSeq" id="WP_012744914.1">
    <property type="nucleotide sequence ID" value="NC_012785.1"/>
</dbReference>
<keyword evidence="1 6" id="KW-0645">Protease</keyword>
<evidence type="ECO:0000256" key="5">
    <source>
        <dbReference type="ARBA" id="ARBA00023049"/>
    </source>
</evidence>
<evidence type="ECO:0000256" key="1">
    <source>
        <dbReference type="ARBA" id="ARBA00022670"/>
    </source>
</evidence>
<dbReference type="HOGENOM" id="CLU_030403_3_0_0"/>
<name>C5CDV8_KOSOT</name>
<sequence length="572" mass="67824">MLYTQEKITKKPRKYFTEDLDVIDWKIVEREFKGILEQEISSADDLVKMMEKFSELMNIIGEENAWRYIRMTRFADKNEYREAYNDFLSNIVLRSEPYQMKIAKRFYESPYRSQLDSERYENLDRIIANKIEMFKEENLPLKAREAKLASKYGAIIGSITVKFKGEEKTLQQLGAYQLDPDRNTRENSWRLRMQKILEHSVELDKLFDDLKEIRVQQAKNAGFDNYRDYKHKEKGRFAYTPDELFEFHESVEKVVVPFVTELNEKKRNKLNLDSLRPWDTSVDPDGKVLKPFKTIDEFVEKAIRILYKVKPEFGVNLNKMCNSGLLDLENRKGKAPGGYNYSLAETGAPFIFMNAVGTEDNVRTILHESGHAMHSFAMANEPIHFYRRPPMEASELASMSMELLTLDHWDEYFPNEEEYIHAKRRELEGTVKFLPWCMIVDAFQHWIYTNPEHTPEERTEYFKKLMDRFNTGVDWSDLDKEKGVVWMQQLHIFTSPFYYIEYGIAQLGAIAIYRNYRRKGKRAIEDYEKFLKLGYSKPLEELYKTAGIKFDFSQDYIGELVEFIEEELKQLS</sequence>
<evidence type="ECO:0000256" key="6">
    <source>
        <dbReference type="RuleBase" id="RU003435"/>
    </source>
</evidence>
<evidence type="ECO:0000313" key="8">
    <source>
        <dbReference type="EMBL" id="ACR79127.1"/>
    </source>
</evidence>
<evidence type="ECO:0000256" key="2">
    <source>
        <dbReference type="ARBA" id="ARBA00022723"/>
    </source>
</evidence>
<dbReference type="Gene3D" id="1.10.1370.30">
    <property type="match status" value="1"/>
</dbReference>
<dbReference type="eggNOG" id="COG1164">
    <property type="taxonomic scope" value="Bacteria"/>
</dbReference>
<keyword evidence="9" id="KW-1185">Reference proteome</keyword>
<dbReference type="InterPro" id="IPR001567">
    <property type="entry name" value="Pept_M3A_M3B_dom"/>
</dbReference>
<evidence type="ECO:0000256" key="3">
    <source>
        <dbReference type="ARBA" id="ARBA00022801"/>
    </source>
</evidence>
<dbReference type="CDD" id="cd09606">
    <property type="entry name" value="M3B_PepF"/>
    <property type="match status" value="1"/>
</dbReference>
<protein>
    <submittedName>
        <fullName evidence="8">Oligoendopeptidase, M3 family</fullName>
    </submittedName>
</protein>
<dbReference type="GO" id="GO:0006518">
    <property type="term" value="P:peptide metabolic process"/>
    <property type="evidence" value="ECO:0007669"/>
    <property type="project" value="TreeGrafter"/>
</dbReference>
<comment type="similarity">
    <text evidence="6">Belongs to the peptidase M3 family.</text>
</comment>
<dbReference type="NCBIfam" id="TIGR02289">
    <property type="entry name" value="M3_not_pepF"/>
    <property type="match status" value="1"/>
</dbReference>
<keyword evidence="3 6" id="KW-0378">Hydrolase</keyword>
<feature type="domain" description="Peptidase M3A/M3B catalytic" evidence="7">
    <location>
        <begin position="177"/>
        <end position="557"/>
    </location>
</feature>
<dbReference type="PANTHER" id="PTHR11804">
    <property type="entry name" value="PROTEASE M3 THIMET OLIGOPEPTIDASE-RELATED"/>
    <property type="match status" value="1"/>
</dbReference>
<dbReference type="GO" id="GO:0006508">
    <property type="term" value="P:proteolysis"/>
    <property type="evidence" value="ECO:0007669"/>
    <property type="project" value="UniProtKB-KW"/>
</dbReference>
<keyword evidence="2 6" id="KW-0479">Metal-binding</keyword>
<dbReference type="AlphaFoldDB" id="C5CDV8"/>
<dbReference type="OrthoDB" id="9762795at2"/>
<reference evidence="8 9" key="1">
    <citation type="submission" date="2009-06" db="EMBL/GenBank/DDBJ databases">
        <title>Complete sequence of Thermotogales bacterium TBF 19.5.1.</title>
        <authorList>
            <consortium name="US DOE Joint Genome Institute"/>
            <person name="Lucas S."/>
            <person name="Copeland A."/>
            <person name="Lapidus A."/>
            <person name="Glavina del Rio T."/>
            <person name="Tice H."/>
            <person name="Bruce D."/>
            <person name="Goodwin L."/>
            <person name="Pitluck S."/>
            <person name="Chertkov O."/>
            <person name="Brettin T."/>
            <person name="Detter J.C."/>
            <person name="Han C."/>
            <person name="Schmutz J."/>
            <person name="Larimer F."/>
            <person name="Land M."/>
            <person name="Hauser L."/>
            <person name="Kyrpides N."/>
            <person name="Ovchinnikova G."/>
            <person name="Noll K."/>
        </authorList>
    </citation>
    <scope>NUCLEOTIDE SEQUENCE [LARGE SCALE GENOMIC DNA]</scope>
    <source>
        <strain evidence="9">ATCC BAA-1733 / DSM 21960 / TBF 19.5.1</strain>
    </source>
</reference>
<dbReference type="InterPro" id="IPR045090">
    <property type="entry name" value="Pept_M3A_M3B"/>
</dbReference>
<dbReference type="Pfam" id="PF01432">
    <property type="entry name" value="Peptidase_M3"/>
    <property type="match status" value="1"/>
</dbReference>
<dbReference type="SUPFAM" id="SSF55486">
    <property type="entry name" value="Metalloproteases ('zincins'), catalytic domain"/>
    <property type="match status" value="1"/>
</dbReference>
<dbReference type="InterPro" id="IPR011976">
    <property type="entry name" value="Pept_M3B_oligopep-rel"/>
</dbReference>
<proteinExistence type="inferred from homology"/>
<dbReference type="GO" id="GO:0046872">
    <property type="term" value="F:metal ion binding"/>
    <property type="evidence" value="ECO:0007669"/>
    <property type="project" value="UniProtKB-UniRule"/>
</dbReference>
<keyword evidence="4 6" id="KW-0862">Zinc</keyword>
<comment type="cofactor">
    <cofactor evidence="6">
        <name>Zn(2+)</name>
        <dbReference type="ChEBI" id="CHEBI:29105"/>
    </cofactor>
    <text evidence="6">Binds 1 zinc ion.</text>
</comment>
<accession>C5CDV8</accession>
<dbReference type="EMBL" id="CP001634">
    <property type="protein sequence ID" value="ACR79127.1"/>
    <property type="molecule type" value="Genomic_DNA"/>
</dbReference>
<evidence type="ECO:0000256" key="4">
    <source>
        <dbReference type="ARBA" id="ARBA00022833"/>
    </source>
</evidence>
<dbReference type="Proteomes" id="UP000002382">
    <property type="component" value="Chromosome"/>
</dbReference>